<evidence type="ECO:0000259" key="2">
    <source>
        <dbReference type="Pfam" id="PF00535"/>
    </source>
</evidence>
<keyword evidence="1" id="KW-1133">Transmembrane helix</keyword>
<feature type="domain" description="Glycosyltransferase 2-like" evidence="2">
    <location>
        <begin position="7"/>
        <end position="168"/>
    </location>
</feature>
<evidence type="ECO:0000313" key="4">
    <source>
        <dbReference type="Proteomes" id="UP000028486"/>
    </source>
</evidence>
<accession>A0A076F982</accession>
<dbReference type="CDD" id="cd04187">
    <property type="entry name" value="DPM1_like_bac"/>
    <property type="match status" value="1"/>
</dbReference>
<dbReference type="Pfam" id="PF00535">
    <property type="entry name" value="Glycos_transf_2"/>
    <property type="match status" value="1"/>
</dbReference>
<evidence type="ECO:0000313" key="3">
    <source>
        <dbReference type="EMBL" id="AII14027.1"/>
    </source>
</evidence>
<dbReference type="InterPro" id="IPR029044">
    <property type="entry name" value="Nucleotide-diphossugar_trans"/>
</dbReference>
<dbReference type="Gene3D" id="3.90.550.10">
    <property type="entry name" value="Spore Coat Polysaccharide Biosynthesis Protein SpsA, Chain A"/>
    <property type="match status" value="1"/>
</dbReference>
<protein>
    <submittedName>
        <fullName evidence="3">Glycosyltransferase, family 2</fullName>
    </submittedName>
</protein>
<dbReference type="SUPFAM" id="SSF53448">
    <property type="entry name" value="Nucleotide-diphospho-sugar transferases"/>
    <property type="match status" value="1"/>
</dbReference>
<dbReference type="KEGG" id="caj:CIG1485E_0149"/>
<dbReference type="eggNOG" id="COG0463">
    <property type="taxonomic scope" value="Bacteria"/>
</dbReference>
<dbReference type="OrthoDB" id="5291101at2"/>
<dbReference type="InterPro" id="IPR050256">
    <property type="entry name" value="Glycosyltransferase_2"/>
</dbReference>
<dbReference type="GO" id="GO:0016740">
    <property type="term" value="F:transferase activity"/>
    <property type="evidence" value="ECO:0007669"/>
    <property type="project" value="UniProtKB-KW"/>
</dbReference>
<gene>
    <name evidence="3" type="ORF">CIG1485E_0149</name>
</gene>
<keyword evidence="4" id="KW-1185">Reference proteome</keyword>
<dbReference type="GO" id="GO:0005886">
    <property type="term" value="C:plasma membrane"/>
    <property type="evidence" value="ECO:0007669"/>
    <property type="project" value="TreeGrafter"/>
</dbReference>
<reference evidence="4" key="1">
    <citation type="journal article" date="2014" name="Genome Announc.">
        <title>Complete Genome Sequence of Campylobacter iguaniorum Strain 1485ET, Isolated from a Bearded Dragon (Pogona vitticeps).</title>
        <authorList>
            <person name="Gilbert M.J."/>
            <person name="Miller W.G."/>
            <person name="Yee E."/>
            <person name="Kik M."/>
            <person name="Wagenaar J.A."/>
            <person name="Duim B."/>
        </authorList>
    </citation>
    <scope>NUCLEOTIDE SEQUENCE [LARGE SCALE GENOMIC DNA]</scope>
    <source>
        <strain evidence="4">1485E</strain>
    </source>
</reference>
<evidence type="ECO:0000256" key="1">
    <source>
        <dbReference type="SAM" id="Phobius"/>
    </source>
</evidence>
<keyword evidence="3" id="KW-0808">Transferase</keyword>
<keyword evidence="1" id="KW-0812">Transmembrane</keyword>
<dbReference type="EMBL" id="CP009043">
    <property type="protein sequence ID" value="AII14027.1"/>
    <property type="molecule type" value="Genomic_DNA"/>
</dbReference>
<proteinExistence type="predicted"/>
<dbReference type="InterPro" id="IPR001173">
    <property type="entry name" value="Glyco_trans_2-like"/>
</dbReference>
<feature type="transmembrane region" description="Helical" evidence="1">
    <location>
        <begin position="268"/>
        <end position="288"/>
    </location>
</feature>
<dbReference type="PANTHER" id="PTHR48090:SF8">
    <property type="entry name" value="GLYCOSYLTRANSFERASE CSBB-RELATED"/>
    <property type="match status" value="1"/>
</dbReference>
<keyword evidence="1" id="KW-0472">Membrane</keyword>
<dbReference type="Proteomes" id="UP000028486">
    <property type="component" value="Chromosome"/>
</dbReference>
<dbReference type="AlphaFoldDB" id="A0A076F982"/>
<organism evidence="3 4">
    <name type="scientific">Campylobacter iguaniorum</name>
    <dbReference type="NCBI Taxonomy" id="1244531"/>
    <lineage>
        <taxon>Bacteria</taxon>
        <taxon>Pseudomonadati</taxon>
        <taxon>Campylobacterota</taxon>
        <taxon>Epsilonproteobacteria</taxon>
        <taxon>Campylobacterales</taxon>
        <taxon>Campylobacteraceae</taxon>
        <taxon>Campylobacter</taxon>
    </lineage>
</organism>
<name>A0A076F982_9BACT</name>
<sequence length="312" mass="36269">MQNPHISIVTPVYGCCKSLYDLYERLNKTLSTITNNFEIIMINDASPDNAWEVIKYLAKKDSRVKGINLSRNFGQHKAITAGLNYAQGYWVVVMDCDLQDQPEEIIKLYNKALEGYDIVFGRRAKRQDGFFKKLSSKIFYKIYDYFTDSKTDNTIANFSILNQKVVKEFKKLKEQNRSYYLFINWLGFKKINIDIKHSKRKEGKSSYTFKKLMDLAIDSIVAQSNKPLRLSIKFGFIISFSSFLYAVWLFVGYFIFSVPVEGWTSMMVSLYFISGLIFANMGFLGLYIGKIFDETKNRPIYVVSETTFEDKN</sequence>
<dbReference type="PANTHER" id="PTHR48090">
    <property type="entry name" value="UNDECAPRENYL-PHOSPHATE 4-DEOXY-4-FORMAMIDO-L-ARABINOSE TRANSFERASE-RELATED"/>
    <property type="match status" value="1"/>
</dbReference>
<feature type="transmembrane region" description="Helical" evidence="1">
    <location>
        <begin position="234"/>
        <end position="256"/>
    </location>
</feature>
<dbReference type="RefSeq" id="WP_038452639.1">
    <property type="nucleotide sequence ID" value="NZ_CP009043.1"/>
</dbReference>
<dbReference type="HOGENOM" id="CLU_033536_0_0_7"/>